<gene>
    <name evidence="9" type="ORF">FYJ71_04070</name>
</gene>
<keyword evidence="4" id="KW-0732">Signal</keyword>
<feature type="region of interest" description="Disordered" evidence="6">
    <location>
        <begin position="666"/>
        <end position="739"/>
    </location>
</feature>
<dbReference type="Gene3D" id="2.60.40.1140">
    <property type="entry name" value="Collagen-binding surface protein Cna, B-type domain"/>
    <property type="match status" value="2"/>
</dbReference>
<dbReference type="AlphaFoldDB" id="A0A6N7X242"/>
<feature type="domain" description="CNA-B" evidence="7">
    <location>
        <begin position="559"/>
        <end position="626"/>
    </location>
</feature>
<evidence type="ECO:0000259" key="8">
    <source>
        <dbReference type="Pfam" id="PF17802"/>
    </source>
</evidence>
<keyword evidence="10" id="KW-1185">Reference proteome</keyword>
<dbReference type="Gene3D" id="2.60.40.1280">
    <property type="match status" value="1"/>
</dbReference>
<dbReference type="InterPro" id="IPR008966">
    <property type="entry name" value="Adhesion_dom_sf"/>
</dbReference>
<protein>
    <submittedName>
        <fullName evidence="9">Cna B-type domain-containing protein</fullName>
    </submittedName>
</protein>
<sequence>MEINFKKISLTLLAFVFAFISIVDGTLSNNDAFAEGNDISNLVVTNLTVSPTEINDGGSTTVRLDFRENAGHNIKGGETINVSWTRDNEILFSGFVKEIPLEIQNKRVGTATIRQDGATIVFDESINNLDNVEGYVSFEVQGRNFTNTSGKDTKTGYISSGGKTASVNVTKQESGTTSVFYYKTGNMDTNDTEHINWWLSANMNKVYVEKEIRIEDEIQGGHELVKDSFNITVTDYNNSQTTFAGANALNEFAQRYNGANININQNKIDVYIPKDYVSLNQFIFNYKTKIAEQSQKEFVNNSKVWYQELYKDEVSGLESNFSVRNINVSAGITGTVKGELKIFKKVKGTEVGIQGVTFILKMTDNSIIKGDKSEFTLETDSKGIANIKELPVGTYKIKEVSAPDWIDFNPLEAQELEFEVKESDVEGTLFNVENKVRTTSISVEKKWVDDREQSIASPKEARVEIELMRNNKSFNPRKIATLGPDNSKAVFDSLEEYDSTGTKYEYTVKEMGLNENNEIRFGEFWYKSSISGDAKTGYIITNAKKKIIESTMPQITKLKIVKRWEGVTGENIPESVTVRLFKDGNATNETRLLNSHNNWTATFDNLEYNKSGNDGKKIEYTVEEEGAINGKVVIGGKIFEVRKEMLESTLDNSKIIRIINRLEKPKVNSDNKVPPTPPTSPTSPTSTKPSNPIQGGNSLKPSVTSPTSTEKTYSNELKTSNTVGIASQPETNKTLPKTGSEGNTSFLAWIFSAVGSILMLAELKYKGKLD</sequence>
<reference evidence="9 10" key="1">
    <citation type="submission" date="2019-08" db="EMBL/GenBank/DDBJ databases">
        <title>In-depth cultivation of the pig gut microbiome towards novel bacterial diversity and tailored functional studies.</title>
        <authorList>
            <person name="Wylensek D."/>
            <person name="Hitch T.C.A."/>
            <person name="Clavel T."/>
        </authorList>
    </citation>
    <scope>NUCLEOTIDE SEQUENCE [LARGE SCALE GENOMIC DNA]</scope>
    <source>
        <strain evidence="9 10">WCA-SAB-591-4A-A</strain>
    </source>
</reference>
<evidence type="ECO:0000313" key="10">
    <source>
        <dbReference type="Proteomes" id="UP000440713"/>
    </source>
</evidence>
<evidence type="ECO:0000256" key="1">
    <source>
        <dbReference type="ARBA" id="ARBA00004191"/>
    </source>
</evidence>
<dbReference type="InterPro" id="IPR041033">
    <property type="entry name" value="SpaA_PFL_dom_1"/>
</dbReference>
<evidence type="ECO:0000256" key="3">
    <source>
        <dbReference type="ARBA" id="ARBA00022525"/>
    </source>
</evidence>
<dbReference type="Pfam" id="PF05738">
    <property type="entry name" value="Cna_B"/>
    <property type="match status" value="2"/>
</dbReference>
<dbReference type="InterPro" id="IPR013783">
    <property type="entry name" value="Ig-like_fold"/>
</dbReference>
<dbReference type="InterPro" id="IPR008454">
    <property type="entry name" value="Collagen-bd_Cna-like_B-typ_dom"/>
</dbReference>
<proteinExistence type="predicted"/>
<accession>A0A6N7X242</accession>
<comment type="caution">
    <text evidence="9">The sequence shown here is derived from an EMBL/GenBank/DDBJ whole genome shotgun (WGS) entry which is preliminary data.</text>
</comment>
<dbReference type="Gene3D" id="2.60.40.10">
    <property type="entry name" value="Immunoglobulins"/>
    <property type="match status" value="1"/>
</dbReference>
<dbReference type="RefSeq" id="WP_154537554.1">
    <property type="nucleotide sequence ID" value="NZ_VUNE01000002.1"/>
</dbReference>
<keyword evidence="3" id="KW-0964">Secreted</keyword>
<name>A0A6N7X242_9FIRM</name>
<dbReference type="SUPFAM" id="SSF49401">
    <property type="entry name" value="Bacterial adhesins"/>
    <property type="match status" value="2"/>
</dbReference>
<dbReference type="Pfam" id="PF17802">
    <property type="entry name" value="SpaA"/>
    <property type="match status" value="1"/>
</dbReference>
<evidence type="ECO:0000256" key="6">
    <source>
        <dbReference type="SAM" id="MobiDB-lite"/>
    </source>
</evidence>
<keyword evidence="2" id="KW-0134">Cell wall</keyword>
<dbReference type="EMBL" id="VUNE01000002">
    <property type="protein sequence ID" value="MST62151.1"/>
    <property type="molecule type" value="Genomic_DNA"/>
</dbReference>
<evidence type="ECO:0000256" key="5">
    <source>
        <dbReference type="ARBA" id="ARBA00023088"/>
    </source>
</evidence>
<evidence type="ECO:0000256" key="4">
    <source>
        <dbReference type="ARBA" id="ARBA00022729"/>
    </source>
</evidence>
<evidence type="ECO:0000313" key="9">
    <source>
        <dbReference type="EMBL" id="MST62151.1"/>
    </source>
</evidence>
<dbReference type="GO" id="GO:0007155">
    <property type="term" value="P:cell adhesion"/>
    <property type="evidence" value="ECO:0007669"/>
    <property type="project" value="InterPro"/>
</dbReference>
<comment type="subcellular location">
    <subcellularLocation>
        <location evidence="1">Secreted</location>
        <location evidence="1">Cell wall</location>
    </subcellularLocation>
</comment>
<feature type="compositionally biased region" description="Low complexity" evidence="6">
    <location>
        <begin position="682"/>
        <end position="692"/>
    </location>
</feature>
<dbReference type="InterPro" id="IPR011252">
    <property type="entry name" value="Fibrogen-bd_dom1"/>
</dbReference>
<feature type="compositionally biased region" description="Polar residues" evidence="6">
    <location>
        <begin position="693"/>
        <end position="739"/>
    </location>
</feature>
<feature type="domain" description="SpaA-like prealbumin fold" evidence="8">
    <location>
        <begin position="340"/>
        <end position="424"/>
    </location>
</feature>
<keyword evidence="5" id="KW-0572">Peptidoglycan-anchor</keyword>
<dbReference type="CDD" id="cd00222">
    <property type="entry name" value="CollagenBindB"/>
    <property type="match status" value="2"/>
</dbReference>
<dbReference type="Gene3D" id="2.60.40.740">
    <property type="match status" value="1"/>
</dbReference>
<feature type="domain" description="CNA-B" evidence="7">
    <location>
        <begin position="441"/>
        <end position="542"/>
    </location>
</feature>
<evidence type="ECO:0000256" key="2">
    <source>
        <dbReference type="ARBA" id="ARBA00022512"/>
    </source>
</evidence>
<dbReference type="SUPFAM" id="SSF49478">
    <property type="entry name" value="Cna protein B-type domain"/>
    <property type="match status" value="2"/>
</dbReference>
<organism evidence="9 10">
    <name type="scientific">Peptostreptococcus porci</name>
    <dbReference type="NCBI Taxonomy" id="2652282"/>
    <lineage>
        <taxon>Bacteria</taxon>
        <taxon>Bacillati</taxon>
        <taxon>Bacillota</taxon>
        <taxon>Clostridia</taxon>
        <taxon>Peptostreptococcales</taxon>
        <taxon>Peptostreptococcaceae</taxon>
        <taxon>Peptostreptococcus</taxon>
    </lineage>
</organism>
<evidence type="ECO:0000259" key="7">
    <source>
        <dbReference type="Pfam" id="PF05738"/>
    </source>
</evidence>
<dbReference type="Proteomes" id="UP000440713">
    <property type="component" value="Unassembled WGS sequence"/>
</dbReference>